<evidence type="ECO:0000259" key="1">
    <source>
        <dbReference type="Pfam" id="PF14321"/>
    </source>
</evidence>
<accession>A0A951IYH1</accession>
<evidence type="ECO:0000313" key="3">
    <source>
        <dbReference type="Proteomes" id="UP000727490"/>
    </source>
</evidence>
<dbReference type="InterPro" id="IPR025491">
    <property type="entry name" value="DUF4382"/>
</dbReference>
<organism evidence="2 3">
    <name type="scientific">Arthrospiribacter ruber</name>
    <dbReference type="NCBI Taxonomy" id="2487934"/>
    <lineage>
        <taxon>Bacteria</taxon>
        <taxon>Pseudomonadati</taxon>
        <taxon>Bacteroidota</taxon>
        <taxon>Cytophagia</taxon>
        <taxon>Cytophagales</taxon>
        <taxon>Cyclobacteriaceae</taxon>
        <taxon>Arthrospiribacter</taxon>
    </lineage>
</organism>
<dbReference type="AlphaFoldDB" id="A0A951IYH1"/>
<feature type="domain" description="DUF4382" evidence="1">
    <location>
        <begin position="29"/>
        <end position="168"/>
    </location>
</feature>
<dbReference type="PROSITE" id="PS51257">
    <property type="entry name" value="PROKAR_LIPOPROTEIN"/>
    <property type="match status" value="1"/>
</dbReference>
<dbReference type="Proteomes" id="UP000727490">
    <property type="component" value="Unassembled WGS sequence"/>
</dbReference>
<proteinExistence type="predicted"/>
<reference evidence="2 3" key="1">
    <citation type="journal article" date="2020" name="Syst. Appl. Microbiol.">
        <title>Arthrospiribacter ruber gen. nov., sp. nov., a novel bacterium isolated from Arthrospira cultures.</title>
        <authorList>
            <person name="Waleron M."/>
            <person name="Misztak A."/>
            <person name="Waleron M.M."/>
            <person name="Furmaniak M."/>
            <person name="Mrozik A."/>
            <person name="Waleron K."/>
        </authorList>
    </citation>
    <scope>NUCLEOTIDE SEQUENCE [LARGE SCALE GENOMIC DNA]</scope>
    <source>
        <strain evidence="2 3">DPMB0001</strain>
    </source>
</reference>
<name>A0A951IYH1_9BACT</name>
<gene>
    <name evidence="2" type="ORF">EGN73_15080</name>
</gene>
<evidence type="ECO:0000313" key="2">
    <source>
        <dbReference type="EMBL" id="MBW3469123.1"/>
    </source>
</evidence>
<comment type="caution">
    <text evidence="2">The sequence shown here is derived from an EMBL/GenBank/DDBJ whole genome shotgun (WGS) entry which is preliminary data.</text>
</comment>
<sequence length="265" mass="28735">MCHVNKLGISLILICCLIISCTDQTERTTALVNVFLIDAPGDFDEVWVEVLGVEVQATGTRGQDNADPKFFPNEVVDKKVNVAALVGESQYLVGRGELPAGNITGLTLKLGADNFIKRGEERTNLNLADNSPSVSFSLSMEPGLSLDVFIDFEVYRSIFEGDGDNLELVPRLRAFSSLNTGSISGSIRPQNQRAVLYAVQGRDTVASTGVVANSGDFRLRGLSGNYRLIIQPLNPDFFSDTLNNVNVGPRQTTQVGNVTLRPRGE</sequence>
<protein>
    <submittedName>
        <fullName evidence="2">DUF4382 domain-containing protein</fullName>
    </submittedName>
</protein>
<keyword evidence="3" id="KW-1185">Reference proteome</keyword>
<dbReference type="Pfam" id="PF14321">
    <property type="entry name" value="DUF4382"/>
    <property type="match status" value="1"/>
</dbReference>
<dbReference type="EMBL" id="RPHB01000007">
    <property type="protein sequence ID" value="MBW3469123.1"/>
    <property type="molecule type" value="Genomic_DNA"/>
</dbReference>